<dbReference type="EMBL" id="GBXM01020157">
    <property type="protein sequence ID" value="JAH88420.1"/>
    <property type="molecule type" value="Transcribed_RNA"/>
</dbReference>
<reference evidence="1" key="2">
    <citation type="journal article" date="2015" name="Fish Shellfish Immunol.">
        <title>Early steps in the European eel (Anguilla anguilla)-Vibrio vulnificus interaction in the gills: Role of the RtxA13 toxin.</title>
        <authorList>
            <person name="Callol A."/>
            <person name="Pajuelo D."/>
            <person name="Ebbesson L."/>
            <person name="Teles M."/>
            <person name="MacKenzie S."/>
            <person name="Amaro C."/>
        </authorList>
    </citation>
    <scope>NUCLEOTIDE SEQUENCE</scope>
</reference>
<proteinExistence type="predicted"/>
<evidence type="ECO:0000313" key="1">
    <source>
        <dbReference type="EMBL" id="JAH88420.1"/>
    </source>
</evidence>
<accession>A0A0E9WFS5</accession>
<dbReference type="AlphaFoldDB" id="A0A0E9WFS5"/>
<sequence>MLLFYTPSELWFVLLGILVQFQLKPATLRTFQLVAFSYSQVSSCYNAPK</sequence>
<protein>
    <submittedName>
        <fullName evidence="1">Uncharacterized protein</fullName>
    </submittedName>
</protein>
<organism evidence="1">
    <name type="scientific">Anguilla anguilla</name>
    <name type="common">European freshwater eel</name>
    <name type="synonym">Muraena anguilla</name>
    <dbReference type="NCBI Taxonomy" id="7936"/>
    <lineage>
        <taxon>Eukaryota</taxon>
        <taxon>Metazoa</taxon>
        <taxon>Chordata</taxon>
        <taxon>Craniata</taxon>
        <taxon>Vertebrata</taxon>
        <taxon>Euteleostomi</taxon>
        <taxon>Actinopterygii</taxon>
        <taxon>Neopterygii</taxon>
        <taxon>Teleostei</taxon>
        <taxon>Anguilliformes</taxon>
        <taxon>Anguillidae</taxon>
        <taxon>Anguilla</taxon>
    </lineage>
</organism>
<reference evidence="1" key="1">
    <citation type="submission" date="2014-11" db="EMBL/GenBank/DDBJ databases">
        <authorList>
            <person name="Amaro Gonzalez C."/>
        </authorList>
    </citation>
    <scope>NUCLEOTIDE SEQUENCE</scope>
</reference>
<name>A0A0E9WFS5_ANGAN</name>